<gene>
    <name evidence="3" type="ORF">B0H15DRAFT_806301</name>
</gene>
<dbReference type="InterPro" id="IPR050769">
    <property type="entry name" value="NAT_camello-type"/>
</dbReference>
<protein>
    <submittedName>
        <fullName evidence="3">Acyl-CoA N-acyltransferase</fullName>
    </submittedName>
</protein>
<name>A0AAD6TRX7_9AGAR</name>
<organism evidence="3 4">
    <name type="scientific">Mycena belliarum</name>
    <dbReference type="NCBI Taxonomy" id="1033014"/>
    <lineage>
        <taxon>Eukaryota</taxon>
        <taxon>Fungi</taxon>
        <taxon>Dikarya</taxon>
        <taxon>Basidiomycota</taxon>
        <taxon>Agaricomycotina</taxon>
        <taxon>Agaricomycetes</taxon>
        <taxon>Agaricomycetidae</taxon>
        <taxon>Agaricales</taxon>
        <taxon>Marasmiineae</taxon>
        <taxon>Mycenaceae</taxon>
        <taxon>Mycena</taxon>
    </lineage>
</organism>
<reference evidence="3" key="1">
    <citation type="submission" date="2023-03" db="EMBL/GenBank/DDBJ databases">
        <title>Massive genome expansion in bonnet fungi (Mycena s.s.) driven by repeated elements and novel gene families across ecological guilds.</title>
        <authorList>
            <consortium name="Lawrence Berkeley National Laboratory"/>
            <person name="Harder C.B."/>
            <person name="Miyauchi S."/>
            <person name="Viragh M."/>
            <person name="Kuo A."/>
            <person name="Thoen E."/>
            <person name="Andreopoulos B."/>
            <person name="Lu D."/>
            <person name="Skrede I."/>
            <person name="Drula E."/>
            <person name="Henrissat B."/>
            <person name="Morin E."/>
            <person name="Kohler A."/>
            <person name="Barry K."/>
            <person name="LaButti K."/>
            <person name="Morin E."/>
            <person name="Salamov A."/>
            <person name="Lipzen A."/>
            <person name="Mereny Z."/>
            <person name="Hegedus B."/>
            <person name="Baldrian P."/>
            <person name="Stursova M."/>
            <person name="Weitz H."/>
            <person name="Taylor A."/>
            <person name="Grigoriev I.V."/>
            <person name="Nagy L.G."/>
            <person name="Martin F."/>
            <person name="Kauserud H."/>
        </authorList>
    </citation>
    <scope>NUCLEOTIDE SEQUENCE</scope>
    <source>
        <strain evidence="3">CBHHK173m</strain>
    </source>
</reference>
<dbReference type="SUPFAM" id="SSF55729">
    <property type="entry name" value="Acyl-CoA N-acyltransferases (Nat)"/>
    <property type="match status" value="1"/>
</dbReference>
<dbReference type="PANTHER" id="PTHR13947">
    <property type="entry name" value="GNAT FAMILY N-ACETYLTRANSFERASE"/>
    <property type="match status" value="1"/>
</dbReference>
<dbReference type="Pfam" id="PF00583">
    <property type="entry name" value="Acetyltransf_1"/>
    <property type="match status" value="1"/>
</dbReference>
<evidence type="ECO:0000313" key="3">
    <source>
        <dbReference type="EMBL" id="KAJ7075281.1"/>
    </source>
</evidence>
<sequence length="267" mass="29025">MAAPATPPVAVPRPAGGDIIIRRFEPRDTAQLYALLDEGFVYGPESPANTALRRHLTSPMSLGLYSAFSLGLIGVYRPEPVAQLGGLALCAATAALFAYMRRAIPRVFLAFCDVARTTDLADIRAHYTAPGAFWVAAIDSPDGKASEVVGCLGLDPRANADPTSAELRRMVVSPRHRRRRLGTLLMTAALAHAQRASPPLRTLDLETSVFQPGARKLYENHGFSVVECRIGRWHPLFWVHILRFRRNVGRDSECLNGADLSVAGAES</sequence>
<dbReference type="EMBL" id="JARJCN010000099">
    <property type="protein sequence ID" value="KAJ7075281.1"/>
    <property type="molecule type" value="Genomic_DNA"/>
</dbReference>
<dbReference type="Gene3D" id="3.40.630.30">
    <property type="match status" value="1"/>
</dbReference>
<accession>A0AAD6TRX7</accession>
<evidence type="ECO:0000256" key="1">
    <source>
        <dbReference type="ARBA" id="ARBA00022679"/>
    </source>
</evidence>
<proteinExistence type="predicted"/>
<dbReference type="Proteomes" id="UP001222325">
    <property type="component" value="Unassembled WGS sequence"/>
</dbReference>
<dbReference type="AlphaFoldDB" id="A0AAD6TRX7"/>
<dbReference type="PANTHER" id="PTHR13947:SF37">
    <property type="entry name" value="LD18367P"/>
    <property type="match status" value="1"/>
</dbReference>
<dbReference type="PROSITE" id="PS51186">
    <property type="entry name" value="GNAT"/>
    <property type="match status" value="1"/>
</dbReference>
<dbReference type="CDD" id="cd04301">
    <property type="entry name" value="NAT_SF"/>
    <property type="match status" value="1"/>
</dbReference>
<comment type="caution">
    <text evidence="3">The sequence shown here is derived from an EMBL/GenBank/DDBJ whole genome shotgun (WGS) entry which is preliminary data.</text>
</comment>
<keyword evidence="1" id="KW-0808">Transferase</keyword>
<keyword evidence="4" id="KW-1185">Reference proteome</keyword>
<dbReference type="InterPro" id="IPR000182">
    <property type="entry name" value="GNAT_dom"/>
</dbReference>
<feature type="domain" description="N-acetyltransferase" evidence="2">
    <location>
        <begin position="95"/>
        <end position="245"/>
    </location>
</feature>
<dbReference type="GO" id="GO:0008080">
    <property type="term" value="F:N-acetyltransferase activity"/>
    <property type="evidence" value="ECO:0007669"/>
    <property type="project" value="InterPro"/>
</dbReference>
<evidence type="ECO:0000259" key="2">
    <source>
        <dbReference type="PROSITE" id="PS51186"/>
    </source>
</evidence>
<evidence type="ECO:0000313" key="4">
    <source>
        <dbReference type="Proteomes" id="UP001222325"/>
    </source>
</evidence>
<dbReference type="InterPro" id="IPR016181">
    <property type="entry name" value="Acyl_CoA_acyltransferase"/>
</dbReference>